<name>A0A0F8ZXB8_9ZZZZ</name>
<comment type="caution">
    <text evidence="1">The sequence shown here is derived from an EMBL/GenBank/DDBJ whole genome shotgun (WGS) entry which is preliminary data.</text>
</comment>
<evidence type="ECO:0000313" key="1">
    <source>
        <dbReference type="EMBL" id="KKK98473.1"/>
    </source>
</evidence>
<feature type="non-terminal residue" evidence="1">
    <location>
        <position position="1"/>
    </location>
</feature>
<dbReference type="Gene3D" id="3.40.50.450">
    <property type="match status" value="1"/>
</dbReference>
<sequence>TMKIAVVGSRDFFLIYDYHKNEYVIDEEKGIFVNETLVNEFSDGHVLVSGGAKGVDICAEQTIDEWNTATFNVTKIPNKWKKKIFKPDWNRYGKRAGFLRNELIVAEADKVIAFWDGTSKGTKHSIDLAIKAGKPLDIYVR</sequence>
<proteinExistence type="predicted"/>
<dbReference type="AlphaFoldDB" id="A0A0F8ZXB8"/>
<dbReference type="SUPFAM" id="SSF102405">
    <property type="entry name" value="MCP/YpsA-like"/>
    <property type="match status" value="1"/>
</dbReference>
<reference evidence="1" key="1">
    <citation type="journal article" date="2015" name="Nature">
        <title>Complex archaea that bridge the gap between prokaryotes and eukaryotes.</title>
        <authorList>
            <person name="Spang A."/>
            <person name="Saw J.H."/>
            <person name="Jorgensen S.L."/>
            <person name="Zaremba-Niedzwiedzka K."/>
            <person name="Martijn J."/>
            <person name="Lind A.E."/>
            <person name="van Eijk R."/>
            <person name="Schleper C."/>
            <person name="Guy L."/>
            <person name="Ettema T.J."/>
        </authorList>
    </citation>
    <scope>NUCLEOTIDE SEQUENCE</scope>
</reference>
<accession>A0A0F8ZXB8</accession>
<gene>
    <name evidence="1" type="ORF">LCGC14_2642380</name>
</gene>
<dbReference type="EMBL" id="LAZR01045602">
    <property type="protein sequence ID" value="KKK98473.1"/>
    <property type="molecule type" value="Genomic_DNA"/>
</dbReference>
<protein>
    <recommendedName>
        <fullName evidence="2">DUF2493 domain-containing protein</fullName>
    </recommendedName>
</protein>
<evidence type="ECO:0008006" key="2">
    <source>
        <dbReference type="Google" id="ProtNLM"/>
    </source>
</evidence>
<organism evidence="1">
    <name type="scientific">marine sediment metagenome</name>
    <dbReference type="NCBI Taxonomy" id="412755"/>
    <lineage>
        <taxon>unclassified sequences</taxon>
        <taxon>metagenomes</taxon>
        <taxon>ecological metagenomes</taxon>
    </lineage>
</organism>